<evidence type="ECO:0000313" key="1">
    <source>
        <dbReference type="Proteomes" id="UP000887576"/>
    </source>
</evidence>
<reference evidence="2" key="1">
    <citation type="submission" date="2022-11" db="UniProtKB">
        <authorList>
            <consortium name="WormBaseParasite"/>
        </authorList>
    </citation>
    <scope>IDENTIFICATION</scope>
</reference>
<evidence type="ECO:0000313" key="2">
    <source>
        <dbReference type="WBParaSite" id="JU765_v2.g264.t1"/>
    </source>
</evidence>
<accession>A0AC34R260</accession>
<organism evidence="1 2">
    <name type="scientific">Panagrolaimus sp. JU765</name>
    <dbReference type="NCBI Taxonomy" id="591449"/>
    <lineage>
        <taxon>Eukaryota</taxon>
        <taxon>Metazoa</taxon>
        <taxon>Ecdysozoa</taxon>
        <taxon>Nematoda</taxon>
        <taxon>Chromadorea</taxon>
        <taxon>Rhabditida</taxon>
        <taxon>Tylenchina</taxon>
        <taxon>Panagrolaimomorpha</taxon>
        <taxon>Panagrolaimoidea</taxon>
        <taxon>Panagrolaimidae</taxon>
        <taxon>Panagrolaimus</taxon>
    </lineage>
</organism>
<dbReference type="Proteomes" id="UP000887576">
    <property type="component" value="Unplaced"/>
</dbReference>
<protein>
    <submittedName>
        <fullName evidence="2">Peroxisomal assembly protein PEX3</fullName>
    </submittedName>
</protein>
<dbReference type="WBParaSite" id="JU765_v2.g264.t1">
    <property type="protein sequence ID" value="JU765_v2.g264.t1"/>
    <property type="gene ID" value="JU765_v2.g264"/>
</dbReference>
<proteinExistence type="predicted"/>
<sequence length="333" mass="37704">MSSIWEFVKRHKGKFVAGSQSCDKALTESIGDVKNVIRSRYPVENLVETVREPDLTPEEKVRIFEDIKLKSIARIISISFAYPLIIVASKTQKSIVCAETCKNVEKSRQRVQNPGLINYVQSLIFGEDQGQKTANFTDPKVQQVFLNCIQFLTTSGLSQLFNRIDGIVEQLLIDWPLGKSVTVSDFENFFEVAVSKVEHEIGINNFADLIVPITNVHTRFNDQDASHLEGLLTRFVTLLQLPSCRQLMNLFVRRFIFKVVQFLRDDLKDVNQPVAKFLPAIADAFSVEARSQPDSAFQDCLQSHELHRFALMAFGAEEATRATRKIADDFGLD</sequence>
<name>A0AC34R260_9BILA</name>